<evidence type="ECO:0008006" key="3">
    <source>
        <dbReference type="Google" id="ProtNLM"/>
    </source>
</evidence>
<dbReference type="Proteomes" id="UP001056374">
    <property type="component" value="Chromosome"/>
</dbReference>
<evidence type="ECO:0000313" key="1">
    <source>
        <dbReference type="EMBL" id="USQ85740.1"/>
    </source>
</evidence>
<gene>
    <name evidence="1" type="ORF">NFX46_19435</name>
</gene>
<sequence length="50" mass="5390">MYVLPVLLGGGVRFAPPGLDRIVLERFSNVQSGGVTMLPSTCASRHGRNY</sequence>
<proteinExistence type="predicted"/>
<accession>A0ABY4ZAN3</accession>
<dbReference type="RefSeq" id="WP_252550982.1">
    <property type="nucleotide sequence ID" value="NZ_CP099468.1"/>
</dbReference>
<dbReference type="EMBL" id="CP099468">
    <property type="protein sequence ID" value="USQ85740.1"/>
    <property type="molecule type" value="Genomic_DNA"/>
</dbReference>
<name>A0ABY4ZAN3_9ACTN</name>
<evidence type="ECO:0000313" key="2">
    <source>
        <dbReference type="Proteomes" id="UP001056374"/>
    </source>
</evidence>
<organism evidence="1 2">
    <name type="scientific">Streptomyces phaeoluteigriseus</name>
    <dbReference type="NCBI Taxonomy" id="114686"/>
    <lineage>
        <taxon>Bacteria</taxon>
        <taxon>Bacillati</taxon>
        <taxon>Actinomycetota</taxon>
        <taxon>Actinomycetes</taxon>
        <taxon>Kitasatosporales</taxon>
        <taxon>Streptomycetaceae</taxon>
        <taxon>Streptomyces</taxon>
        <taxon>Streptomyces aurantiacus group</taxon>
    </lineage>
</organism>
<reference evidence="1" key="1">
    <citation type="submission" date="2022-06" db="EMBL/GenBank/DDBJ databases">
        <title>Complete genome sequence of soil microorganisms Streptomyces sp. Qhu-M197 isolated from Alpine meadows habitats on the Tibetan Plateau.</title>
        <authorList>
            <person name="Zhang B."/>
            <person name="Xiang X."/>
            <person name="Fan J."/>
        </authorList>
    </citation>
    <scope>NUCLEOTIDE SEQUENCE</scope>
    <source>
        <strain evidence="1">Qhu-M197</strain>
    </source>
</reference>
<protein>
    <recommendedName>
        <fullName evidence="3">Bacterial bifunctional deaminase-reductase C-terminal domain-containing protein</fullName>
    </recommendedName>
</protein>
<keyword evidence="2" id="KW-1185">Reference proteome</keyword>